<dbReference type="InterPro" id="IPR006260">
    <property type="entry name" value="TonB/TolA_C"/>
</dbReference>
<evidence type="ECO:0000313" key="12">
    <source>
        <dbReference type="EMBL" id="MBK9982333.1"/>
    </source>
</evidence>
<evidence type="ECO:0000256" key="10">
    <source>
        <dbReference type="SAM" id="SignalP"/>
    </source>
</evidence>
<evidence type="ECO:0000256" key="5">
    <source>
        <dbReference type="ARBA" id="ARBA00022519"/>
    </source>
</evidence>
<feature type="domain" description="TonB C-terminal" evidence="11">
    <location>
        <begin position="190"/>
        <end position="284"/>
    </location>
</feature>
<dbReference type="AlphaFoldDB" id="A0A9D7XSB6"/>
<keyword evidence="4" id="KW-1003">Cell membrane</keyword>
<comment type="similarity">
    <text evidence="2">Belongs to the TonB family.</text>
</comment>
<dbReference type="Proteomes" id="UP000808337">
    <property type="component" value="Unassembled WGS sequence"/>
</dbReference>
<dbReference type="GO" id="GO:0031992">
    <property type="term" value="F:energy transducer activity"/>
    <property type="evidence" value="ECO:0007669"/>
    <property type="project" value="TreeGrafter"/>
</dbReference>
<evidence type="ECO:0000256" key="8">
    <source>
        <dbReference type="ARBA" id="ARBA00022989"/>
    </source>
</evidence>
<keyword evidence="3" id="KW-0813">Transport</keyword>
<dbReference type="Pfam" id="PF03544">
    <property type="entry name" value="TonB_C"/>
    <property type="match status" value="2"/>
</dbReference>
<dbReference type="PROSITE" id="PS52015">
    <property type="entry name" value="TONB_CTD"/>
    <property type="match status" value="1"/>
</dbReference>
<dbReference type="EMBL" id="JADKGY010000006">
    <property type="protein sequence ID" value="MBK9982333.1"/>
    <property type="molecule type" value="Genomic_DNA"/>
</dbReference>
<dbReference type="PANTHER" id="PTHR33446">
    <property type="entry name" value="PROTEIN TONB-RELATED"/>
    <property type="match status" value="1"/>
</dbReference>
<gene>
    <name evidence="12" type="ORF">IPP15_07895</name>
</gene>
<keyword evidence="5" id="KW-0997">Cell inner membrane</keyword>
<evidence type="ECO:0000313" key="13">
    <source>
        <dbReference type="Proteomes" id="UP000808337"/>
    </source>
</evidence>
<evidence type="ECO:0000256" key="3">
    <source>
        <dbReference type="ARBA" id="ARBA00022448"/>
    </source>
</evidence>
<evidence type="ECO:0000259" key="11">
    <source>
        <dbReference type="PROSITE" id="PS52015"/>
    </source>
</evidence>
<evidence type="ECO:0000256" key="6">
    <source>
        <dbReference type="ARBA" id="ARBA00022692"/>
    </source>
</evidence>
<dbReference type="GO" id="GO:0055085">
    <property type="term" value="P:transmembrane transport"/>
    <property type="evidence" value="ECO:0007669"/>
    <property type="project" value="InterPro"/>
</dbReference>
<evidence type="ECO:0000256" key="7">
    <source>
        <dbReference type="ARBA" id="ARBA00022927"/>
    </source>
</evidence>
<proteinExistence type="inferred from homology"/>
<evidence type="ECO:0000256" key="9">
    <source>
        <dbReference type="ARBA" id="ARBA00023136"/>
    </source>
</evidence>
<accession>A0A9D7XSB6</accession>
<dbReference type="InterPro" id="IPR037682">
    <property type="entry name" value="TonB_C"/>
</dbReference>
<feature type="signal peptide" evidence="10">
    <location>
        <begin position="1"/>
        <end position="24"/>
    </location>
</feature>
<dbReference type="Gene3D" id="3.30.1150.10">
    <property type="match status" value="2"/>
</dbReference>
<comment type="caution">
    <text evidence="12">The sequence shown here is derived from an EMBL/GenBank/DDBJ whole genome shotgun (WGS) entry which is preliminary data.</text>
</comment>
<comment type="subcellular location">
    <subcellularLocation>
        <location evidence="1">Cell inner membrane</location>
        <topology evidence="1">Single-pass membrane protein</topology>
        <orientation evidence="1">Periplasmic side</orientation>
    </subcellularLocation>
</comment>
<evidence type="ECO:0000256" key="1">
    <source>
        <dbReference type="ARBA" id="ARBA00004383"/>
    </source>
</evidence>
<keyword evidence="7" id="KW-0653">Protein transport</keyword>
<dbReference type="GO" id="GO:0015031">
    <property type="term" value="P:protein transport"/>
    <property type="evidence" value="ECO:0007669"/>
    <property type="project" value="UniProtKB-KW"/>
</dbReference>
<keyword evidence="8" id="KW-1133">Transmembrane helix</keyword>
<dbReference type="NCBIfam" id="TIGR01352">
    <property type="entry name" value="tonB_Cterm"/>
    <property type="match status" value="1"/>
</dbReference>
<name>A0A9D7XSB6_9BACT</name>
<sequence>MTFSSRHTLLLCFLLGLMHFSVSAQTPMAEAVRSADIMPSLPGCEPKMIDPCSQAKLEEFISQNIRIPEAAKTQGAGGLVMVEFVIEKNGKIGEVNTLHDPGYGLGGEAIRVIKLMNEKKMVWSPAREKGKKVAYRYITPVPFNLSAPPKEMPKKVAETEKSTEPKIYDVVDVMPTYEGCVQNATDTIDCTFMKMLKHIQSNLKYPEEALSLRAEGPVVVDFVIDSSGHVVNPVVKKGMGHGCDEEAIRVVSLMPVWTPGVLEGKHVAVRMTLPILFQIPKEKN</sequence>
<keyword evidence="9" id="KW-0472">Membrane</keyword>
<evidence type="ECO:0000256" key="4">
    <source>
        <dbReference type="ARBA" id="ARBA00022475"/>
    </source>
</evidence>
<reference evidence="12 13" key="1">
    <citation type="submission" date="2020-10" db="EMBL/GenBank/DDBJ databases">
        <title>Connecting structure to function with the recovery of over 1000 high-quality activated sludge metagenome-assembled genomes encoding full-length rRNA genes using long-read sequencing.</title>
        <authorList>
            <person name="Singleton C.M."/>
            <person name="Petriglieri F."/>
            <person name="Kristensen J.M."/>
            <person name="Kirkegaard R.H."/>
            <person name="Michaelsen T.Y."/>
            <person name="Andersen M.H."/>
            <person name="Karst S.M."/>
            <person name="Dueholm M.S."/>
            <person name="Nielsen P.H."/>
            <person name="Albertsen M."/>
        </authorList>
    </citation>
    <scope>NUCLEOTIDE SEQUENCE [LARGE SCALE GENOMIC DNA]</scope>
    <source>
        <strain evidence="12">Ribe_18-Q3-R11-54_MAXAC.273</strain>
    </source>
</reference>
<evidence type="ECO:0000256" key="2">
    <source>
        <dbReference type="ARBA" id="ARBA00006555"/>
    </source>
</evidence>
<dbReference type="SUPFAM" id="SSF74653">
    <property type="entry name" value="TolA/TonB C-terminal domain"/>
    <property type="match status" value="2"/>
</dbReference>
<dbReference type="PANTHER" id="PTHR33446:SF2">
    <property type="entry name" value="PROTEIN TONB"/>
    <property type="match status" value="1"/>
</dbReference>
<keyword evidence="10" id="KW-0732">Signal</keyword>
<keyword evidence="6" id="KW-0812">Transmembrane</keyword>
<feature type="chain" id="PRO_5038845688" evidence="10">
    <location>
        <begin position="25"/>
        <end position="284"/>
    </location>
</feature>
<dbReference type="InterPro" id="IPR051045">
    <property type="entry name" value="TonB-dependent_transducer"/>
</dbReference>
<protein>
    <submittedName>
        <fullName evidence="12">TonB family protein</fullName>
    </submittedName>
</protein>
<organism evidence="12 13">
    <name type="scientific">Candidatus Opimibacter skivensis</name>
    <dbReference type="NCBI Taxonomy" id="2982028"/>
    <lineage>
        <taxon>Bacteria</taxon>
        <taxon>Pseudomonadati</taxon>
        <taxon>Bacteroidota</taxon>
        <taxon>Saprospiria</taxon>
        <taxon>Saprospirales</taxon>
        <taxon>Saprospiraceae</taxon>
        <taxon>Candidatus Opimibacter</taxon>
    </lineage>
</organism>
<dbReference type="GO" id="GO:0098797">
    <property type="term" value="C:plasma membrane protein complex"/>
    <property type="evidence" value="ECO:0007669"/>
    <property type="project" value="TreeGrafter"/>
</dbReference>